<proteinExistence type="predicted"/>
<evidence type="ECO:0000313" key="1">
    <source>
        <dbReference type="EMBL" id="CAG8615316.1"/>
    </source>
</evidence>
<reference evidence="1" key="1">
    <citation type="submission" date="2021-06" db="EMBL/GenBank/DDBJ databases">
        <authorList>
            <person name="Kallberg Y."/>
            <person name="Tangrot J."/>
            <person name="Rosling A."/>
        </authorList>
    </citation>
    <scope>NUCLEOTIDE SEQUENCE</scope>
    <source>
        <strain evidence="1">AU212A</strain>
    </source>
</reference>
<gene>
    <name evidence="1" type="ORF">SCALOS_LOCUS7447</name>
</gene>
<organism evidence="1 2">
    <name type="scientific">Scutellospora calospora</name>
    <dbReference type="NCBI Taxonomy" id="85575"/>
    <lineage>
        <taxon>Eukaryota</taxon>
        <taxon>Fungi</taxon>
        <taxon>Fungi incertae sedis</taxon>
        <taxon>Mucoromycota</taxon>
        <taxon>Glomeromycotina</taxon>
        <taxon>Glomeromycetes</taxon>
        <taxon>Diversisporales</taxon>
        <taxon>Gigasporaceae</taxon>
        <taxon>Scutellospora</taxon>
    </lineage>
</organism>
<comment type="caution">
    <text evidence="1">The sequence shown here is derived from an EMBL/GenBank/DDBJ whole genome shotgun (WGS) entry which is preliminary data.</text>
</comment>
<protein>
    <submittedName>
        <fullName evidence="1">3461_t:CDS:1</fullName>
    </submittedName>
</protein>
<accession>A0ACA9MZN2</accession>
<keyword evidence="2" id="KW-1185">Reference proteome</keyword>
<dbReference type="EMBL" id="CAJVPM010016655">
    <property type="protein sequence ID" value="CAG8615316.1"/>
    <property type="molecule type" value="Genomic_DNA"/>
</dbReference>
<feature type="non-terminal residue" evidence="1">
    <location>
        <position position="1"/>
    </location>
</feature>
<evidence type="ECO:0000313" key="2">
    <source>
        <dbReference type="Proteomes" id="UP000789860"/>
    </source>
</evidence>
<name>A0ACA9MZN2_9GLOM</name>
<dbReference type="Proteomes" id="UP000789860">
    <property type="component" value="Unassembled WGS sequence"/>
</dbReference>
<sequence length="355" mass="41930">NKATTIRCSLLNDNSIYNYPMDDNIKSNIPKYYRLSNEMLNKVELYYQYHIQPSKIINLLENKYPDYSIKLQNIYNVISQLRGTYKRLKNDAADLLTIESYLYKLYQSKQSWAYCFTTQVFNAEIQSTQLIEYYNNLIKSSVNQTSSLIKLNNAIQKRLDSENKYSRSQETINFDHNSNLQLIKHYDNEPELTDKCIEDNYNSQQIHINSMLNNMLDDKIQEAYSFLCTCTWPVSHKIYKDAYFNEPEDTFNNILSIRLHNNNPNRPVIPIQSNQNMLFNQFDQLISICKTSGSKKSNKKFLQDQICYSKSYKLLQTILILVMEIKTNEEVNDWCHQFIQQKKELLKANTVSSQD</sequence>